<dbReference type="Pfam" id="PF01370">
    <property type="entry name" value="Epimerase"/>
    <property type="match status" value="1"/>
</dbReference>
<dbReference type="EMBL" id="BSQG01000011">
    <property type="protein sequence ID" value="GLU50028.1"/>
    <property type="molecule type" value="Genomic_DNA"/>
</dbReference>
<evidence type="ECO:0000313" key="3">
    <source>
        <dbReference type="Proteomes" id="UP001165092"/>
    </source>
</evidence>
<proteinExistence type="predicted"/>
<keyword evidence="3" id="KW-1185">Reference proteome</keyword>
<dbReference type="SUPFAM" id="SSF51735">
    <property type="entry name" value="NAD(P)-binding Rossmann-fold domains"/>
    <property type="match status" value="1"/>
</dbReference>
<dbReference type="RefSeq" id="WP_285761572.1">
    <property type="nucleotide sequence ID" value="NZ_BSQG01000011.1"/>
</dbReference>
<dbReference type="Gene3D" id="3.40.50.720">
    <property type="entry name" value="NAD(P)-binding Rossmann-like Domain"/>
    <property type="match status" value="1"/>
</dbReference>
<protein>
    <submittedName>
        <fullName evidence="2">UDP-glucose 4-epimerase</fullName>
    </submittedName>
</protein>
<dbReference type="Proteomes" id="UP001165092">
    <property type="component" value="Unassembled WGS sequence"/>
</dbReference>
<sequence length="328" mass="36151">MANVVVTGGCGFVGSHLVDSLVRRGDNVVVFDSQDRPGDQTGDEANVRYVTGDIRDADQLARVITPGVDTVYHLAALVGVDQYLKRPLDVIDVNFSGTRAVLDLAVRADAKVVFSSTSEVFGKNPDVPWTEDADRLLGSTTADRWSYATSKALSEHLTFAFMRQHGLNASIIRYFNLYGPRQRPAFLVSRSVHRALRGIAPVVYDQGRQTRSFTYVEDAIDATVTIGASTDSLGECFNVGSSDEVSIRAAVELVIELTGLDIDFDNTATRAHFGDAYQDLDRRVPDTTKMSTRLGWKSTVDLRDGITRFVDWARANPWWLEQPDSAPK</sequence>
<feature type="domain" description="NAD-dependent epimerase/dehydratase" evidence="1">
    <location>
        <begin position="4"/>
        <end position="240"/>
    </location>
</feature>
<dbReference type="PANTHER" id="PTHR43245:SF13">
    <property type="entry name" value="UDP-D-APIOSE_UDP-D-XYLOSE SYNTHASE 2"/>
    <property type="match status" value="1"/>
</dbReference>
<dbReference type="PANTHER" id="PTHR43245">
    <property type="entry name" value="BIFUNCTIONAL POLYMYXIN RESISTANCE PROTEIN ARNA"/>
    <property type="match status" value="1"/>
</dbReference>
<comment type="caution">
    <text evidence="2">The sequence shown here is derived from an EMBL/GenBank/DDBJ whole genome shotgun (WGS) entry which is preliminary data.</text>
</comment>
<dbReference type="AlphaFoldDB" id="A0A9W6UKW2"/>
<gene>
    <name evidence="2" type="primary">galE</name>
    <name evidence="2" type="ORF">Nans01_43790</name>
</gene>
<dbReference type="InterPro" id="IPR001509">
    <property type="entry name" value="Epimerase_deHydtase"/>
</dbReference>
<name>A0A9W6UKW2_9ACTN</name>
<dbReference type="InterPro" id="IPR050177">
    <property type="entry name" value="Lipid_A_modif_metabolic_enz"/>
</dbReference>
<organism evidence="2 3">
    <name type="scientific">Nocardiopsis ansamitocini</name>
    <dbReference type="NCBI Taxonomy" id="1670832"/>
    <lineage>
        <taxon>Bacteria</taxon>
        <taxon>Bacillati</taxon>
        <taxon>Actinomycetota</taxon>
        <taxon>Actinomycetes</taxon>
        <taxon>Streptosporangiales</taxon>
        <taxon>Nocardiopsidaceae</taxon>
        <taxon>Nocardiopsis</taxon>
    </lineage>
</organism>
<dbReference type="InterPro" id="IPR036291">
    <property type="entry name" value="NAD(P)-bd_dom_sf"/>
</dbReference>
<evidence type="ECO:0000259" key="1">
    <source>
        <dbReference type="Pfam" id="PF01370"/>
    </source>
</evidence>
<reference evidence="2" key="1">
    <citation type="submission" date="2023-02" db="EMBL/GenBank/DDBJ databases">
        <title>Nocardiopsis ansamitocini NBRC 112285.</title>
        <authorList>
            <person name="Ichikawa N."/>
            <person name="Sato H."/>
            <person name="Tonouchi N."/>
        </authorList>
    </citation>
    <scope>NUCLEOTIDE SEQUENCE</scope>
    <source>
        <strain evidence="2">NBRC 112285</strain>
    </source>
</reference>
<accession>A0A9W6UKW2</accession>
<evidence type="ECO:0000313" key="2">
    <source>
        <dbReference type="EMBL" id="GLU50028.1"/>
    </source>
</evidence>